<comment type="caution">
    <text evidence="2">The sequence shown here is derived from an EMBL/GenBank/DDBJ whole genome shotgun (WGS) entry which is preliminary data.</text>
</comment>
<organism evidence="2 3">
    <name type="scientific">Litorivivens lipolytica</name>
    <dbReference type="NCBI Taxonomy" id="1524264"/>
    <lineage>
        <taxon>Bacteria</taxon>
        <taxon>Pseudomonadati</taxon>
        <taxon>Pseudomonadota</taxon>
        <taxon>Gammaproteobacteria</taxon>
        <taxon>Litorivivens</taxon>
    </lineage>
</organism>
<feature type="chain" id="PRO_5031567511" evidence="1">
    <location>
        <begin position="24"/>
        <end position="187"/>
    </location>
</feature>
<accession>A0A7W4W310</accession>
<evidence type="ECO:0000256" key="1">
    <source>
        <dbReference type="SAM" id="SignalP"/>
    </source>
</evidence>
<feature type="signal peptide" evidence="1">
    <location>
        <begin position="1"/>
        <end position="23"/>
    </location>
</feature>
<evidence type="ECO:0000313" key="3">
    <source>
        <dbReference type="Proteomes" id="UP000537130"/>
    </source>
</evidence>
<protein>
    <submittedName>
        <fullName evidence="2">Uncharacterized protein</fullName>
    </submittedName>
</protein>
<dbReference type="RefSeq" id="WP_183408691.1">
    <property type="nucleotide sequence ID" value="NZ_JACHWY010000001.1"/>
</dbReference>
<keyword evidence="3" id="KW-1185">Reference proteome</keyword>
<dbReference type="Proteomes" id="UP000537130">
    <property type="component" value="Unassembled WGS sequence"/>
</dbReference>
<name>A0A7W4W310_9GAMM</name>
<keyword evidence="1" id="KW-0732">Signal</keyword>
<dbReference type="EMBL" id="JACHWY010000001">
    <property type="protein sequence ID" value="MBB3045974.1"/>
    <property type="molecule type" value="Genomic_DNA"/>
</dbReference>
<sequence length="187" mass="21122">MNNIAQRLTATFAFILLSSTAFSSTELRSTEECSFHGAREVSAASLHIADSASFDNYHYVWVDQIRFHDKTRSLKSSDQRHLRKLIKHSIEQQWQERLGWRSAATPGQAVASLSVDVEAPDGELEEVRVHARLRDSLTGRELMTQCGRELPLMLTDHAEHPQLAWNAVQQQVSHWGAGLGTHIMTVY</sequence>
<gene>
    <name evidence="2" type="ORF">FHR99_000210</name>
</gene>
<proteinExistence type="predicted"/>
<evidence type="ECO:0000313" key="2">
    <source>
        <dbReference type="EMBL" id="MBB3045974.1"/>
    </source>
</evidence>
<reference evidence="2 3" key="1">
    <citation type="submission" date="2020-08" db="EMBL/GenBank/DDBJ databases">
        <title>Genomic Encyclopedia of Type Strains, Phase III (KMG-III): the genomes of soil and plant-associated and newly described type strains.</title>
        <authorList>
            <person name="Whitman W."/>
        </authorList>
    </citation>
    <scope>NUCLEOTIDE SEQUENCE [LARGE SCALE GENOMIC DNA]</scope>
    <source>
        <strain evidence="2 3">CECT 8654</strain>
    </source>
</reference>
<dbReference type="AlphaFoldDB" id="A0A7W4W310"/>